<evidence type="ECO:0008006" key="3">
    <source>
        <dbReference type="Google" id="ProtNLM"/>
    </source>
</evidence>
<proteinExistence type="predicted"/>
<evidence type="ECO:0000313" key="2">
    <source>
        <dbReference type="Proteomes" id="UP001168380"/>
    </source>
</evidence>
<name>A0ABT8TC48_9GAMM</name>
<dbReference type="RefSeq" id="WP_302711718.1">
    <property type="nucleotide sequence ID" value="NZ_JAULRT010000035.1"/>
</dbReference>
<dbReference type="Gene3D" id="2.60.120.380">
    <property type="match status" value="1"/>
</dbReference>
<comment type="caution">
    <text evidence="1">The sequence shown here is derived from an EMBL/GenBank/DDBJ whole genome shotgun (WGS) entry which is preliminary data.</text>
</comment>
<dbReference type="InterPro" id="IPR009003">
    <property type="entry name" value="Peptidase_S1_PA"/>
</dbReference>
<dbReference type="Proteomes" id="UP001168380">
    <property type="component" value="Unassembled WGS sequence"/>
</dbReference>
<accession>A0ABT8TC48</accession>
<evidence type="ECO:0000313" key="1">
    <source>
        <dbReference type="EMBL" id="MDO3381588.1"/>
    </source>
</evidence>
<dbReference type="SUPFAM" id="SSF50494">
    <property type="entry name" value="Trypsin-like serine proteases"/>
    <property type="match status" value="1"/>
</dbReference>
<reference evidence="1" key="1">
    <citation type="submission" date="2023-07" db="EMBL/GenBank/DDBJ databases">
        <title>Gilvimarinus algae sp. nov., isolated from the surface of Kelp.</title>
        <authorList>
            <person name="Sun Y.Y."/>
            <person name="Gong Y."/>
            <person name="Du Z.J."/>
        </authorList>
    </citation>
    <scope>NUCLEOTIDE SEQUENCE</scope>
    <source>
        <strain evidence="1">SDUM040014</strain>
    </source>
</reference>
<sequence>MSKWHDHVELIKNLGIALFFFTFISFAQATDVVIETDFQSGRGILREVGGNCFVYTPKHVVENADGIYVSSPHERDVNGSFLTSYPQDLALILLPSDYTKMCRDSSWKDGGKRVNTLLSASQEATLSFRKKSGSLTEFDLRIVNKDLHTYFDVALSDSSKEIIQGMSGSIVYIGSYPLGMLVSVSDGVGRVLRMDSISDITKSVMDGYSSEIEKHIEASGDPNAFSEEKRKISKNKIQMKNNDTNTFEGEITEGQEKSIPIIVTGNTAFRLRSKKQNQGLRVEVEFIAPNGKVIKDDTLYTGDKDYSLGYGAASEGEYTLRITGVTGDYGTYDFQWETIATPEQLLGEVNILGHGDTVNGFLSEDTYAEYTVVATGNTAFRLKSKKQNQGLRVEVEFIAPNGKVIKDDTLYTGDKDYSLGYGSVSEGEYTLRITGVTGDYGTYNFQWEIIATPEQLLGEANVLGHGDVVNGFVSEDTYAEYAVIVKGNTAFRLKSKKQSQGLRVGVEFIAPNGKVIKDDTLYTGDKDYSLGYGAASEGEYTLRITGVTGDYGTYNFQWETIATPEQLLGEANVLGRGDTVKGFLSEDTYAEYKIEVAGNSAFRLLSKKQNLGIRVEVEFIAPDGSIIEDDTVYTGRKDYTLSYTAPMTGTYTLRITGVTGDYGAYKFSIDS</sequence>
<protein>
    <recommendedName>
        <fullName evidence="3">Peptidase C-terminal archaeal/bacterial domain-containing protein</fullName>
    </recommendedName>
</protein>
<organism evidence="1 2">
    <name type="scientific">Gilvimarinus algae</name>
    <dbReference type="NCBI Taxonomy" id="3058037"/>
    <lineage>
        <taxon>Bacteria</taxon>
        <taxon>Pseudomonadati</taxon>
        <taxon>Pseudomonadota</taxon>
        <taxon>Gammaproteobacteria</taxon>
        <taxon>Cellvibrionales</taxon>
        <taxon>Cellvibrionaceae</taxon>
        <taxon>Gilvimarinus</taxon>
    </lineage>
</organism>
<keyword evidence="2" id="KW-1185">Reference proteome</keyword>
<dbReference type="EMBL" id="JAULRT010000035">
    <property type="protein sequence ID" value="MDO3381588.1"/>
    <property type="molecule type" value="Genomic_DNA"/>
</dbReference>
<gene>
    <name evidence="1" type="ORF">QWI16_05335</name>
</gene>